<dbReference type="OrthoDB" id="505470at2"/>
<evidence type="ECO:0000256" key="7">
    <source>
        <dbReference type="ARBA" id="ARBA00022840"/>
    </source>
</evidence>
<dbReference type="Gene3D" id="1.10.287.130">
    <property type="match status" value="1"/>
</dbReference>
<organism evidence="10 11">
    <name type="scientific">Desulfosporosinus fructosivorans</name>
    <dbReference type="NCBI Taxonomy" id="2018669"/>
    <lineage>
        <taxon>Bacteria</taxon>
        <taxon>Bacillati</taxon>
        <taxon>Bacillota</taxon>
        <taxon>Clostridia</taxon>
        <taxon>Eubacteriales</taxon>
        <taxon>Desulfitobacteriaceae</taxon>
        <taxon>Desulfosporosinus</taxon>
    </lineage>
</organism>
<dbReference type="InterPro" id="IPR003661">
    <property type="entry name" value="HisK_dim/P_dom"/>
</dbReference>
<dbReference type="InterPro" id="IPR004358">
    <property type="entry name" value="Sig_transdc_His_kin-like_C"/>
</dbReference>
<dbReference type="SMART" id="SM00091">
    <property type="entry name" value="PAS"/>
    <property type="match status" value="2"/>
</dbReference>
<dbReference type="Pfam" id="PF13188">
    <property type="entry name" value="PAS_8"/>
    <property type="match status" value="1"/>
</dbReference>
<dbReference type="SUPFAM" id="SSF55874">
    <property type="entry name" value="ATPase domain of HSP90 chaperone/DNA topoisomerase II/histidine kinase"/>
    <property type="match status" value="1"/>
</dbReference>
<gene>
    <name evidence="10" type="ORF">E4K67_10285</name>
</gene>
<dbReference type="GO" id="GO:0005524">
    <property type="term" value="F:ATP binding"/>
    <property type="evidence" value="ECO:0007669"/>
    <property type="project" value="UniProtKB-KW"/>
</dbReference>
<keyword evidence="3" id="KW-0597">Phosphoprotein</keyword>
<evidence type="ECO:0000256" key="3">
    <source>
        <dbReference type="ARBA" id="ARBA00022553"/>
    </source>
</evidence>
<accession>A0A4Z0R702</accession>
<dbReference type="Pfam" id="PF02518">
    <property type="entry name" value="HATPase_c"/>
    <property type="match status" value="1"/>
</dbReference>
<dbReference type="InterPro" id="IPR000014">
    <property type="entry name" value="PAS"/>
</dbReference>
<dbReference type="Pfam" id="PF00512">
    <property type="entry name" value="HisKA"/>
    <property type="match status" value="1"/>
</dbReference>
<dbReference type="InterPro" id="IPR036890">
    <property type="entry name" value="HATPase_C_sf"/>
</dbReference>
<dbReference type="InterPro" id="IPR013656">
    <property type="entry name" value="PAS_4"/>
</dbReference>
<dbReference type="EMBL" id="SPQQ01000003">
    <property type="protein sequence ID" value="TGE38334.1"/>
    <property type="molecule type" value="Genomic_DNA"/>
</dbReference>
<dbReference type="PANTHER" id="PTHR43065">
    <property type="entry name" value="SENSOR HISTIDINE KINASE"/>
    <property type="match status" value="1"/>
</dbReference>
<dbReference type="CDD" id="cd00130">
    <property type="entry name" value="PAS"/>
    <property type="match status" value="1"/>
</dbReference>
<sequence length="456" mass="52096">MLPETIFNNISDFIYAIDKHWKFIYVNKSAATAFSKVTDQNILGKSYWDIFPQKDDLYSLKFSEANLLQKPLQFEALSILTEGWVSVNVYPSSEGLTIYFKDIDEQKKLEKFLEDERKRLYVLLDGLPGLVYVRASDGNVIYANRKFKDMHGEPNDQKCYKILFNQDAPCSNCRTKLTQPISQHEISRQWQTVLKDTIYEVFEHPYQDSDGQQLFLMQLLDITKSKVAEEEIVRLERLNLVGQLAASIAHEVRNPMTTVRGFLQILKSRNTIHENEEYFDLMISELDRANNILTEFLSIAKTNSNTKIKKELYTRVKLNKLVNFLYPLILADATNQDKQVVLVAEEVAELAMSEREIRQLILNLTRNGLEAMPSRGVLTIMTYMEADNIVLAVEDQGIGISEDNIGRLGTPFLTTKEGGTGLGLTTCYSIAERHNAKINVESSSSGTVFIVRFKPN</sequence>
<dbReference type="Gene3D" id="3.30.565.10">
    <property type="entry name" value="Histidine kinase-like ATPase, C-terminal domain"/>
    <property type="match status" value="1"/>
</dbReference>
<comment type="catalytic activity">
    <reaction evidence="1">
        <text>ATP + protein L-histidine = ADP + protein N-phospho-L-histidine.</text>
        <dbReference type="EC" id="2.7.13.3"/>
    </reaction>
</comment>
<dbReference type="PRINTS" id="PR00344">
    <property type="entry name" value="BCTRLSENSOR"/>
</dbReference>
<evidence type="ECO:0000313" key="11">
    <source>
        <dbReference type="Proteomes" id="UP000298460"/>
    </source>
</evidence>
<dbReference type="GO" id="GO:0000155">
    <property type="term" value="F:phosphorelay sensor kinase activity"/>
    <property type="evidence" value="ECO:0007669"/>
    <property type="project" value="InterPro"/>
</dbReference>
<protein>
    <recommendedName>
        <fullName evidence="2">histidine kinase</fullName>
        <ecNumber evidence="2">2.7.13.3</ecNumber>
    </recommendedName>
</protein>
<dbReference type="SMART" id="SM00387">
    <property type="entry name" value="HATPase_c"/>
    <property type="match status" value="1"/>
</dbReference>
<name>A0A4Z0R702_9FIRM</name>
<dbReference type="Proteomes" id="UP000298460">
    <property type="component" value="Unassembled WGS sequence"/>
</dbReference>
<dbReference type="AlphaFoldDB" id="A0A4Z0R702"/>
<keyword evidence="8" id="KW-0902">Two-component regulatory system</keyword>
<dbReference type="Pfam" id="PF08448">
    <property type="entry name" value="PAS_4"/>
    <property type="match status" value="1"/>
</dbReference>
<evidence type="ECO:0000259" key="9">
    <source>
        <dbReference type="PROSITE" id="PS50109"/>
    </source>
</evidence>
<dbReference type="SUPFAM" id="SSF47384">
    <property type="entry name" value="Homodimeric domain of signal transducing histidine kinase"/>
    <property type="match status" value="1"/>
</dbReference>
<proteinExistence type="predicted"/>
<keyword evidence="5" id="KW-0547">Nucleotide-binding</keyword>
<dbReference type="PANTHER" id="PTHR43065:SF46">
    <property type="entry name" value="C4-DICARBOXYLATE TRANSPORT SENSOR PROTEIN DCTB"/>
    <property type="match status" value="1"/>
</dbReference>
<dbReference type="SMART" id="SM00388">
    <property type="entry name" value="HisKA"/>
    <property type="match status" value="1"/>
</dbReference>
<keyword evidence="6" id="KW-0418">Kinase</keyword>
<dbReference type="Gene3D" id="3.30.450.20">
    <property type="entry name" value="PAS domain"/>
    <property type="match status" value="2"/>
</dbReference>
<dbReference type="InterPro" id="IPR005467">
    <property type="entry name" value="His_kinase_dom"/>
</dbReference>
<keyword evidence="7" id="KW-0067">ATP-binding</keyword>
<evidence type="ECO:0000256" key="1">
    <source>
        <dbReference type="ARBA" id="ARBA00000085"/>
    </source>
</evidence>
<dbReference type="EC" id="2.7.13.3" evidence="2"/>
<comment type="caution">
    <text evidence="10">The sequence shown here is derived from an EMBL/GenBank/DDBJ whole genome shotgun (WGS) entry which is preliminary data.</text>
</comment>
<keyword evidence="4" id="KW-0808">Transferase</keyword>
<dbReference type="InterPro" id="IPR036097">
    <property type="entry name" value="HisK_dim/P_sf"/>
</dbReference>
<dbReference type="InterPro" id="IPR003594">
    <property type="entry name" value="HATPase_dom"/>
</dbReference>
<dbReference type="CDD" id="cd00082">
    <property type="entry name" value="HisKA"/>
    <property type="match status" value="1"/>
</dbReference>
<evidence type="ECO:0000256" key="6">
    <source>
        <dbReference type="ARBA" id="ARBA00022777"/>
    </source>
</evidence>
<feature type="domain" description="Histidine kinase" evidence="9">
    <location>
        <begin position="247"/>
        <end position="456"/>
    </location>
</feature>
<dbReference type="PROSITE" id="PS50109">
    <property type="entry name" value="HIS_KIN"/>
    <property type="match status" value="1"/>
</dbReference>
<evidence type="ECO:0000256" key="4">
    <source>
        <dbReference type="ARBA" id="ARBA00022679"/>
    </source>
</evidence>
<dbReference type="RefSeq" id="WP_135546309.1">
    <property type="nucleotide sequence ID" value="NZ_SPQQ01000003.1"/>
</dbReference>
<keyword evidence="11" id="KW-1185">Reference proteome</keyword>
<dbReference type="SUPFAM" id="SSF55785">
    <property type="entry name" value="PYP-like sensor domain (PAS domain)"/>
    <property type="match status" value="2"/>
</dbReference>
<evidence type="ECO:0000256" key="8">
    <source>
        <dbReference type="ARBA" id="ARBA00023012"/>
    </source>
</evidence>
<dbReference type="InterPro" id="IPR035965">
    <property type="entry name" value="PAS-like_dom_sf"/>
</dbReference>
<evidence type="ECO:0000256" key="5">
    <source>
        <dbReference type="ARBA" id="ARBA00022741"/>
    </source>
</evidence>
<reference evidence="10 11" key="1">
    <citation type="submission" date="2019-03" db="EMBL/GenBank/DDBJ databases">
        <title>Draft Genome Sequence of Desulfosporosinus fructosivorans Strain 63.6F, Isolated from Marine Sediment in the Baltic Sea.</title>
        <authorList>
            <person name="Hausmann B."/>
            <person name="Vandieken V."/>
            <person name="Pjevac P."/>
            <person name="Schreck K."/>
            <person name="Herbold C.W."/>
            <person name="Loy A."/>
        </authorList>
    </citation>
    <scope>NUCLEOTIDE SEQUENCE [LARGE SCALE GENOMIC DNA]</scope>
    <source>
        <strain evidence="10 11">63.6F</strain>
    </source>
</reference>
<evidence type="ECO:0000313" key="10">
    <source>
        <dbReference type="EMBL" id="TGE38334.1"/>
    </source>
</evidence>
<evidence type="ECO:0000256" key="2">
    <source>
        <dbReference type="ARBA" id="ARBA00012438"/>
    </source>
</evidence>